<name>A0A3S3QMY1_9FLAO</name>
<comment type="caution">
    <text evidence="1">The sequence shown here is derived from an EMBL/GenBank/DDBJ whole genome shotgun (WGS) entry which is preliminary data.</text>
</comment>
<sequence length="159" mass="17671">MKRFFLIIVLFSLQVYSQKKLEIYNLTNQTVTITDIFTNASGTYPEFHCKGTMIAVPASGSYILENTSSLTRFPFDSPATSPYIASWQRQTSATMEVFVPSTVAWTLGSPQSFYRMTFNVGNFGYSISAANSPFAGPGFTAEYSMFTNGTVVIYTVVIY</sequence>
<dbReference type="OrthoDB" id="1341586at2"/>
<dbReference type="EMBL" id="SBII01000001">
    <property type="protein sequence ID" value="RWX03649.1"/>
    <property type="molecule type" value="Genomic_DNA"/>
</dbReference>
<dbReference type="Proteomes" id="UP000287527">
    <property type="component" value="Unassembled WGS sequence"/>
</dbReference>
<reference evidence="1 2" key="1">
    <citation type="submission" date="2019-01" db="EMBL/GenBank/DDBJ databases">
        <title>Flavobacterium sp. nov.,isolated from freshwater.</title>
        <authorList>
            <person name="Zhang R."/>
            <person name="Du Z.-J."/>
        </authorList>
    </citation>
    <scope>NUCLEOTIDE SEQUENCE [LARGE SCALE GENOMIC DNA]</scope>
    <source>
        <strain evidence="1 2">1E403</strain>
    </source>
</reference>
<gene>
    <name evidence="1" type="ORF">EPI11_01610</name>
</gene>
<organism evidence="1 2">
    <name type="scientific">Flavobacterium cerinum</name>
    <dbReference type="NCBI Taxonomy" id="2502784"/>
    <lineage>
        <taxon>Bacteria</taxon>
        <taxon>Pseudomonadati</taxon>
        <taxon>Bacteroidota</taxon>
        <taxon>Flavobacteriia</taxon>
        <taxon>Flavobacteriales</taxon>
        <taxon>Flavobacteriaceae</taxon>
        <taxon>Flavobacterium</taxon>
    </lineage>
</organism>
<protein>
    <submittedName>
        <fullName evidence="1">Uncharacterized protein</fullName>
    </submittedName>
</protein>
<dbReference type="RefSeq" id="WP_128388204.1">
    <property type="nucleotide sequence ID" value="NZ_SBII01000001.1"/>
</dbReference>
<proteinExistence type="predicted"/>
<accession>A0A3S3QMY1</accession>
<dbReference type="AlphaFoldDB" id="A0A3S3QMY1"/>
<evidence type="ECO:0000313" key="1">
    <source>
        <dbReference type="EMBL" id="RWX03649.1"/>
    </source>
</evidence>
<evidence type="ECO:0000313" key="2">
    <source>
        <dbReference type="Proteomes" id="UP000287527"/>
    </source>
</evidence>
<keyword evidence="2" id="KW-1185">Reference proteome</keyword>